<feature type="compositionally biased region" description="Polar residues" evidence="9">
    <location>
        <begin position="345"/>
        <end position="357"/>
    </location>
</feature>
<gene>
    <name evidence="12" type="ORF">LDAN0321_LOCUS914</name>
</gene>
<evidence type="ECO:0000256" key="5">
    <source>
        <dbReference type="ARBA" id="ARBA00022833"/>
    </source>
</evidence>
<protein>
    <recommendedName>
        <fullName evidence="13">Leishmanolysin-like peptidase</fullName>
    </recommendedName>
</protein>
<feature type="binding site" evidence="8">
    <location>
        <position position="534"/>
    </location>
    <ligand>
        <name>Zn(2+)</name>
        <dbReference type="ChEBI" id="CHEBI:29105"/>
        <note>catalytic</note>
    </ligand>
</feature>
<dbReference type="Gene3D" id="3.10.170.20">
    <property type="match status" value="2"/>
</dbReference>
<feature type="signal peptide" evidence="11">
    <location>
        <begin position="1"/>
        <end position="28"/>
    </location>
</feature>
<evidence type="ECO:0000256" key="3">
    <source>
        <dbReference type="ARBA" id="ARBA00022723"/>
    </source>
</evidence>
<comment type="similarity">
    <text evidence="1">Belongs to the peptidase M8 family.</text>
</comment>
<dbReference type="SUPFAM" id="SSF55486">
    <property type="entry name" value="Metalloproteases ('zincins'), catalytic domain"/>
    <property type="match status" value="2"/>
</dbReference>
<evidence type="ECO:0000256" key="4">
    <source>
        <dbReference type="ARBA" id="ARBA00022801"/>
    </source>
</evidence>
<organism evidence="12">
    <name type="scientific">Leptocylindrus danicus</name>
    <dbReference type="NCBI Taxonomy" id="163516"/>
    <lineage>
        <taxon>Eukaryota</taxon>
        <taxon>Sar</taxon>
        <taxon>Stramenopiles</taxon>
        <taxon>Ochrophyta</taxon>
        <taxon>Bacillariophyta</taxon>
        <taxon>Coscinodiscophyceae</taxon>
        <taxon>Chaetocerotophycidae</taxon>
        <taxon>Leptocylindrales</taxon>
        <taxon>Leptocylindraceae</taxon>
        <taxon>Leptocylindrus</taxon>
    </lineage>
</organism>
<dbReference type="GO" id="GO:0007155">
    <property type="term" value="P:cell adhesion"/>
    <property type="evidence" value="ECO:0007669"/>
    <property type="project" value="InterPro"/>
</dbReference>
<proteinExistence type="inferred from homology"/>
<keyword evidence="4" id="KW-0378">Hydrolase</keyword>
<evidence type="ECO:0008006" key="13">
    <source>
        <dbReference type="Google" id="ProtNLM"/>
    </source>
</evidence>
<dbReference type="GO" id="GO:0046872">
    <property type="term" value="F:metal ion binding"/>
    <property type="evidence" value="ECO:0007669"/>
    <property type="project" value="UniProtKB-KW"/>
</dbReference>
<feature type="region of interest" description="Disordered" evidence="9">
    <location>
        <begin position="285"/>
        <end position="362"/>
    </location>
</feature>
<evidence type="ECO:0000256" key="6">
    <source>
        <dbReference type="ARBA" id="ARBA00023049"/>
    </source>
</evidence>
<evidence type="ECO:0000256" key="8">
    <source>
        <dbReference type="PIRSR" id="PIRSR601577-2"/>
    </source>
</evidence>
<feature type="binding site" evidence="8">
    <location>
        <position position="415"/>
    </location>
    <ligand>
        <name>Zn(2+)</name>
        <dbReference type="ChEBI" id="CHEBI:29105"/>
        <note>catalytic</note>
    </ligand>
</feature>
<dbReference type="GO" id="GO:0006508">
    <property type="term" value="P:proteolysis"/>
    <property type="evidence" value="ECO:0007669"/>
    <property type="project" value="UniProtKB-KW"/>
</dbReference>
<keyword evidence="10" id="KW-0472">Membrane</keyword>
<accession>A0A7S2JVA4</accession>
<dbReference type="EMBL" id="HBGY01001320">
    <property type="protein sequence ID" value="CAD9556677.1"/>
    <property type="molecule type" value="Transcribed_RNA"/>
</dbReference>
<dbReference type="Gene3D" id="3.90.132.10">
    <property type="entry name" value="Leishmanolysin , domain 2"/>
    <property type="match status" value="1"/>
</dbReference>
<dbReference type="InterPro" id="IPR001577">
    <property type="entry name" value="Peptidase_M8"/>
</dbReference>
<dbReference type="PANTHER" id="PTHR10942">
    <property type="entry name" value="LEISHMANOLYSIN-LIKE PEPTIDASE"/>
    <property type="match status" value="1"/>
</dbReference>
<feature type="region of interest" description="Disordered" evidence="9">
    <location>
        <begin position="75"/>
        <end position="96"/>
    </location>
</feature>
<sequence length="991" mass="109117">MCSSPSTTKTPMPRQWMLLLMAIPPVHSSGHRRHPQHRVRRPKRRVTYRNHPWAGQRFETRLDLALFENQETGIIRQRQQQQQPGKELSGDNNHDESYVTAVGDRISDSGHGFHEVINSPEIVVVVNDDTSLNNDDIDDNDNSSSVSSSKSGYDDDTPQSEERDGFEPIRIRAVLTEDSGRYLTVEEKNYLMDEILQPAMSAWSEALSVHPVHGNLTLDSSQLWDGESCGPGKDSGYPSPIIPKEHFSLGLNDTDLVIYTSLSFAHNEHDGYNDDIAEDIVDAIGREPGTSGRNPQDAISLSPSPSPSPTSFSYTRNDDESDENTAADSISSQISGVANEMADTPSPSAFQRGNHTAPQCIDPNTVASATYCSTDQFDRPVAGSIHFCINLGLSNPEDSFFHPSQRLFNIKATMHEIGHVLGFNAQSLAHFHHFDGTPRTPRDERGDVRDVEVQCTGPVSNGHPGKATIPLPDESTMKFQMTDNGVRFATVVTESVQMIVRNHFDCQDLEGAALEIPYEAMTTDGPESECITSHWDRKLFKADLMNPVVDAPSQEAFALLISPLTLGFFLDSGWYHVNLGRSSIADGWGRRAGCGFASESCLSKGAEVPPNHAPYFCNIITENPADQKSSATGCSADFSRKAQCDIVTHESDLDAIYDGFQYFGVQKFSYDADTEEMTEIWLGGENADLDYCPVYKGFASGQCSDPSSEKLSKAHDVEEFGVKNSRCVMSVIDMEDASICTPIACVVSDKSLRIKVEGHWERCEFAGQTFEITKGRGHVICPDPHRTCPTFACPHLCLGSVGGVCDYGTGECMCEKILPDTPDTILIPCEEQHRVSEAFKPRESAIQVSPSISNYYFEDTTQLVDDDSRNLFMRLFDFLGGASAAELAVAIFVVVISLVFLFLLFRRICRKLMSTAPGKSKLVASLLVNLRATEHFQRKSRAVVQLEQDAGMAHRKAAPHIVPGTSDLVYNASDIEQEITSTIGSDSTVEL</sequence>
<dbReference type="GO" id="GO:0016020">
    <property type="term" value="C:membrane"/>
    <property type="evidence" value="ECO:0007669"/>
    <property type="project" value="InterPro"/>
</dbReference>
<dbReference type="GO" id="GO:0005737">
    <property type="term" value="C:cytoplasm"/>
    <property type="evidence" value="ECO:0007669"/>
    <property type="project" value="TreeGrafter"/>
</dbReference>
<dbReference type="Gene3D" id="2.10.55.10">
    <property type="entry name" value="Leishmanolysin domain 3"/>
    <property type="match status" value="1"/>
</dbReference>
<feature type="chain" id="PRO_5030876368" description="Leishmanolysin-like peptidase" evidence="11">
    <location>
        <begin position="29"/>
        <end position="991"/>
    </location>
</feature>
<dbReference type="PANTHER" id="PTHR10942:SF0">
    <property type="entry name" value="LEISHMANOLYSIN-LIKE PEPTIDASE"/>
    <property type="match status" value="1"/>
</dbReference>
<feature type="compositionally biased region" description="Polar residues" evidence="9">
    <location>
        <begin position="326"/>
        <end position="336"/>
    </location>
</feature>
<evidence type="ECO:0000256" key="7">
    <source>
        <dbReference type="PIRSR" id="PIRSR601577-1"/>
    </source>
</evidence>
<keyword evidence="2" id="KW-0645">Protease</keyword>
<feature type="active site" evidence="7">
    <location>
        <position position="416"/>
    </location>
</feature>
<keyword evidence="10" id="KW-1133">Transmembrane helix</keyword>
<dbReference type="AlphaFoldDB" id="A0A7S2JVA4"/>
<feature type="region of interest" description="Disordered" evidence="9">
    <location>
        <begin position="130"/>
        <end position="168"/>
    </location>
</feature>
<reference evidence="12" key="1">
    <citation type="submission" date="2021-01" db="EMBL/GenBank/DDBJ databases">
        <authorList>
            <person name="Corre E."/>
            <person name="Pelletier E."/>
            <person name="Niang G."/>
            <person name="Scheremetjew M."/>
            <person name="Finn R."/>
            <person name="Kale V."/>
            <person name="Holt S."/>
            <person name="Cochrane G."/>
            <person name="Meng A."/>
            <person name="Brown T."/>
            <person name="Cohen L."/>
        </authorList>
    </citation>
    <scope>NUCLEOTIDE SEQUENCE</scope>
    <source>
        <strain evidence="12">B650</strain>
    </source>
</reference>
<feature type="binding site" evidence="8">
    <location>
        <position position="419"/>
    </location>
    <ligand>
        <name>Zn(2+)</name>
        <dbReference type="ChEBI" id="CHEBI:29105"/>
        <note>catalytic</note>
    </ligand>
</feature>
<dbReference type="Pfam" id="PF01457">
    <property type="entry name" value="Peptidase_M8"/>
    <property type="match status" value="2"/>
</dbReference>
<feature type="transmembrane region" description="Helical" evidence="10">
    <location>
        <begin position="878"/>
        <end position="905"/>
    </location>
</feature>
<keyword evidence="3 8" id="KW-0479">Metal-binding</keyword>
<dbReference type="GO" id="GO:0004222">
    <property type="term" value="F:metalloendopeptidase activity"/>
    <property type="evidence" value="ECO:0007669"/>
    <property type="project" value="InterPro"/>
</dbReference>
<evidence type="ECO:0000256" key="1">
    <source>
        <dbReference type="ARBA" id="ARBA00005860"/>
    </source>
</evidence>
<name>A0A7S2JVA4_9STRA</name>
<evidence type="ECO:0000313" key="12">
    <source>
        <dbReference type="EMBL" id="CAD9556677.1"/>
    </source>
</evidence>
<comment type="cofactor">
    <cofactor evidence="8">
        <name>Zn(2+)</name>
        <dbReference type="ChEBI" id="CHEBI:29105"/>
    </cofactor>
    <text evidence="8">Binds 1 zinc ion per subunit.</text>
</comment>
<feature type="compositionally biased region" description="Low complexity" evidence="9">
    <location>
        <begin position="142"/>
        <end position="151"/>
    </location>
</feature>
<keyword evidence="5 8" id="KW-0862">Zinc</keyword>
<evidence type="ECO:0000256" key="10">
    <source>
        <dbReference type="SAM" id="Phobius"/>
    </source>
</evidence>
<evidence type="ECO:0000256" key="2">
    <source>
        <dbReference type="ARBA" id="ARBA00022670"/>
    </source>
</evidence>
<keyword evidence="11" id="KW-0732">Signal</keyword>
<evidence type="ECO:0000256" key="9">
    <source>
        <dbReference type="SAM" id="MobiDB-lite"/>
    </source>
</evidence>
<keyword evidence="10" id="KW-0812">Transmembrane</keyword>
<evidence type="ECO:0000256" key="11">
    <source>
        <dbReference type="SAM" id="SignalP"/>
    </source>
</evidence>
<keyword evidence="6 8" id="KW-0482">Metalloprotease</keyword>